<reference evidence="1 2" key="1">
    <citation type="submission" date="2020-08" db="EMBL/GenBank/DDBJ databases">
        <title>Genomic Encyclopedia of Type Strains, Phase IV (KMG-IV): sequencing the most valuable type-strain genomes for metagenomic binning, comparative biology and taxonomic classification.</title>
        <authorList>
            <person name="Goeker M."/>
        </authorList>
    </citation>
    <scope>NUCLEOTIDE SEQUENCE [LARGE SCALE GENOMIC DNA]</scope>
    <source>
        <strain evidence="1 2">DSM 29007</strain>
    </source>
</reference>
<dbReference type="Proteomes" id="UP000582837">
    <property type="component" value="Unassembled WGS sequence"/>
</dbReference>
<evidence type="ECO:0000313" key="1">
    <source>
        <dbReference type="EMBL" id="MBB6073944.1"/>
    </source>
</evidence>
<comment type="caution">
    <text evidence="1">The sequence shown here is derived from an EMBL/GenBank/DDBJ whole genome shotgun (WGS) entry which is preliminary data.</text>
</comment>
<name>A0A841H7Q3_9BACT</name>
<evidence type="ECO:0008006" key="3">
    <source>
        <dbReference type="Google" id="ProtNLM"/>
    </source>
</evidence>
<evidence type="ECO:0000313" key="2">
    <source>
        <dbReference type="Proteomes" id="UP000582837"/>
    </source>
</evidence>
<sequence>MLTLETSIQLSWNVTVSATGINDLANGLPRIGRELALGAAARIVEQAQEEHLERVFAGEAEIVCHRCGVVHVGPDARLGARGCRRRKLRISSGVLCFALRQVTCRECGRTWSPYAELLGIRPRQRIAEELERKLVEAVTNQSYGKTCSLAKTWLGSSVSPRTLHRCVQARGEKVVFTPAPGCKVAMADGTKVPAGKSRYGTDVRIAFQILGRCTENGRPRVRKRIAGWSIGPVGWSEALPAGIASDVIVTDREAGIPEVLARQHPGVRHQLCEWHMGHTSKHLMALDHVPVAERKERVQELNAILWSLDPPAVKQLRFEAFWQALPHRRAKAMLRDSGSRILYDEPSAARTTSLAEREMREVNRRTDVGVLWSTKGVNNMLKLRHALRLNPDDFDRVWLPVQPITFHPVPHA</sequence>
<gene>
    <name evidence="1" type="ORF">HNQ61_005625</name>
</gene>
<accession>A0A841H7Q3</accession>
<dbReference type="EMBL" id="JACHIA010000034">
    <property type="protein sequence ID" value="MBB6073944.1"/>
    <property type="molecule type" value="Genomic_DNA"/>
</dbReference>
<keyword evidence="2" id="KW-1185">Reference proteome</keyword>
<organism evidence="1 2">
    <name type="scientific">Longimicrobium terrae</name>
    <dbReference type="NCBI Taxonomy" id="1639882"/>
    <lineage>
        <taxon>Bacteria</taxon>
        <taxon>Pseudomonadati</taxon>
        <taxon>Gemmatimonadota</taxon>
        <taxon>Longimicrobiia</taxon>
        <taxon>Longimicrobiales</taxon>
        <taxon>Longimicrobiaceae</taxon>
        <taxon>Longimicrobium</taxon>
    </lineage>
</organism>
<proteinExistence type="predicted"/>
<dbReference type="RefSeq" id="WP_170033614.1">
    <property type="nucleotide sequence ID" value="NZ_JABDTL010000001.1"/>
</dbReference>
<dbReference type="AlphaFoldDB" id="A0A841H7Q3"/>
<protein>
    <recommendedName>
        <fullName evidence="3">ISKra4 family transposase</fullName>
    </recommendedName>
</protein>